<evidence type="ECO:0000256" key="7">
    <source>
        <dbReference type="RuleBase" id="RU361270"/>
    </source>
</evidence>
<keyword evidence="5 7" id="KW-0659">Purine metabolism</keyword>
<dbReference type="InterPro" id="IPR023416">
    <property type="entry name" value="Transthyretin/HIU_hydrolase_d"/>
</dbReference>
<dbReference type="GO" id="GO:0033971">
    <property type="term" value="F:hydroxyisourate hydrolase activity"/>
    <property type="evidence" value="ECO:0007669"/>
    <property type="project" value="UniProtKB-EC"/>
</dbReference>
<evidence type="ECO:0000256" key="6">
    <source>
        <dbReference type="ARBA" id="ARBA00022801"/>
    </source>
</evidence>
<dbReference type="Proteomes" id="UP000234950">
    <property type="component" value="Unassembled WGS sequence"/>
</dbReference>
<dbReference type="AlphaFoldDB" id="A0A2N5HSL5"/>
<evidence type="ECO:0000256" key="2">
    <source>
        <dbReference type="ARBA" id="ARBA00002704"/>
    </source>
</evidence>
<keyword evidence="10" id="KW-1185">Reference proteome</keyword>
<dbReference type="EMBL" id="PGVE01000017">
    <property type="protein sequence ID" value="PLS08509.1"/>
    <property type="molecule type" value="Genomic_DNA"/>
</dbReference>
<reference evidence="9 10" key="1">
    <citation type="submission" date="2017-11" db="EMBL/GenBank/DDBJ databases">
        <title>Comparitive Functional Genomics of Dry Heat Resistant strains isolated from the Viking Spacecraft.</title>
        <authorList>
            <person name="Seuylemezian A."/>
            <person name="Cooper K."/>
            <person name="Vaishampayan P."/>
        </authorList>
    </citation>
    <scope>NUCLEOTIDE SEQUENCE [LARGE SCALE GENOMIC DNA]</scope>
    <source>
        <strain evidence="9 10">V32-6</strain>
    </source>
</reference>
<dbReference type="PROSITE" id="PS00768">
    <property type="entry name" value="TRANSTHYRETIN_1"/>
    <property type="match status" value="1"/>
</dbReference>
<dbReference type="Gene3D" id="2.60.40.180">
    <property type="entry name" value="Transthyretin/hydroxyisourate hydrolase domain"/>
    <property type="match status" value="1"/>
</dbReference>
<dbReference type="InterPro" id="IPR014306">
    <property type="entry name" value="Hydroxyisourate_hydrolase"/>
</dbReference>
<evidence type="ECO:0000256" key="4">
    <source>
        <dbReference type="ARBA" id="ARBA00011881"/>
    </source>
</evidence>
<dbReference type="FunFam" id="2.60.40.180:FF:000005">
    <property type="entry name" value="5-hydroxyisourate hydrolase"/>
    <property type="match status" value="1"/>
</dbReference>
<comment type="similarity">
    <text evidence="3 7">Belongs to the transthyretin family. 5-hydroxyisourate hydrolase subfamily.</text>
</comment>
<dbReference type="SUPFAM" id="SSF49472">
    <property type="entry name" value="Transthyretin (synonym: prealbumin)"/>
    <property type="match status" value="1"/>
</dbReference>
<dbReference type="CDD" id="cd05822">
    <property type="entry name" value="TLP_HIUase"/>
    <property type="match status" value="1"/>
</dbReference>
<accession>A0A2N5HSL5</accession>
<gene>
    <name evidence="9" type="primary">uraH</name>
    <name evidence="9" type="ORF">CVD27_03665</name>
</gene>
<comment type="subunit">
    <text evidence="4 7">Homotetramer.</text>
</comment>
<dbReference type="PANTHER" id="PTHR10395:SF7">
    <property type="entry name" value="5-HYDROXYISOURATE HYDROLASE"/>
    <property type="match status" value="1"/>
</dbReference>
<comment type="caution">
    <text evidence="9">The sequence shown here is derived from an EMBL/GenBank/DDBJ whole genome shotgun (WGS) entry which is preliminary data.</text>
</comment>
<dbReference type="InterPro" id="IPR023419">
    <property type="entry name" value="Transthyretin_CS"/>
</dbReference>
<keyword evidence="6 7" id="KW-0378">Hydrolase</keyword>
<dbReference type="NCBIfam" id="TIGR02962">
    <property type="entry name" value="hdxy_isourate"/>
    <property type="match status" value="1"/>
</dbReference>
<evidence type="ECO:0000256" key="1">
    <source>
        <dbReference type="ARBA" id="ARBA00001043"/>
    </source>
</evidence>
<evidence type="ECO:0000313" key="10">
    <source>
        <dbReference type="Proteomes" id="UP000234950"/>
    </source>
</evidence>
<evidence type="ECO:0000313" key="9">
    <source>
        <dbReference type="EMBL" id="PLS08509.1"/>
    </source>
</evidence>
<dbReference type="OrthoDB" id="9792386at2"/>
<proteinExistence type="inferred from homology"/>
<dbReference type="GO" id="GO:0006144">
    <property type="term" value="P:purine nucleobase metabolic process"/>
    <property type="evidence" value="ECO:0007669"/>
    <property type="project" value="UniProtKB-KW"/>
</dbReference>
<dbReference type="EC" id="3.5.2.17" evidence="7"/>
<protein>
    <recommendedName>
        <fullName evidence="7">5-hydroxyisourate hydrolase</fullName>
        <shortName evidence="7">HIU hydrolase</shortName>
        <shortName evidence="7">HIUHase</shortName>
        <ecNumber evidence="7">3.5.2.17</ecNumber>
    </recommendedName>
</protein>
<comment type="catalytic activity">
    <reaction evidence="1 7">
        <text>5-hydroxyisourate + H2O = 5-hydroxy-2-oxo-4-ureido-2,5-dihydro-1H-imidazole-5-carboxylate + H(+)</text>
        <dbReference type="Rhea" id="RHEA:23736"/>
        <dbReference type="ChEBI" id="CHEBI:15377"/>
        <dbReference type="ChEBI" id="CHEBI:15378"/>
        <dbReference type="ChEBI" id="CHEBI:18072"/>
        <dbReference type="ChEBI" id="CHEBI:58639"/>
        <dbReference type="EC" id="3.5.2.17"/>
    </reaction>
</comment>
<organism evidence="9 10">
    <name type="scientific">Neobacillus cucumis</name>
    <dbReference type="NCBI Taxonomy" id="1740721"/>
    <lineage>
        <taxon>Bacteria</taxon>
        <taxon>Bacillati</taxon>
        <taxon>Bacillota</taxon>
        <taxon>Bacilli</taxon>
        <taxon>Bacillales</taxon>
        <taxon>Bacillaceae</taxon>
        <taxon>Neobacillus</taxon>
    </lineage>
</organism>
<sequence length="117" mass="13251">MSGLTTHILDLTHGLPASNVTVELYYILNGERHLLKTDITNADGRLDEPILSAKEMKIGTYELTFHIGAYFRKKNLTLSDPLFLDQVPLRFGISNLESHYHVPLLISPYGYQTYRGS</sequence>
<dbReference type="PANTHER" id="PTHR10395">
    <property type="entry name" value="URICASE AND TRANSTHYRETIN-RELATED"/>
    <property type="match status" value="1"/>
</dbReference>
<feature type="domain" description="Transthyretin/hydroxyisourate hydrolase" evidence="8">
    <location>
        <begin position="4"/>
        <end position="116"/>
    </location>
</feature>
<comment type="function">
    <text evidence="2">Catalyzes the hydrolysis of 5-hydroxyisourate (HIU) to 2-oxo-4-hydroxy-4-carboxy-5-ureidoimidazoline (OHCU).</text>
</comment>
<name>A0A2N5HSL5_9BACI</name>
<evidence type="ECO:0000259" key="8">
    <source>
        <dbReference type="Pfam" id="PF00576"/>
    </source>
</evidence>
<dbReference type="Pfam" id="PF00576">
    <property type="entry name" value="Transthyretin"/>
    <property type="match status" value="1"/>
</dbReference>
<evidence type="ECO:0000256" key="5">
    <source>
        <dbReference type="ARBA" id="ARBA00022631"/>
    </source>
</evidence>
<dbReference type="RefSeq" id="WP_101646527.1">
    <property type="nucleotide sequence ID" value="NZ_PGVE01000017.1"/>
</dbReference>
<dbReference type="InterPro" id="IPR036817">
    <property type="entry name" value="Transthyretin/HIU_hydrolase_sf"/>
</dbReference>
<dbReference type="InterPro" id="IPR023418">
    <property type="entry name" value="Thyroxine_BS"/>
</dbReference>
<dbReference type="PROSITE" id="PS00769">
    <property type="entry name" value="TRANSTHYRETIN_2"/>
    <property type="match status" value="1"/>
</dbReference>
<evidence type="ECO:0000256" key="3">
    <source>
        <dbReference type="ARBA" id="ARBA00009850"/>
    </source>
</evidence>